<proteinExistence type="predicted"/>
<feature type="compositionally biased region" description="Polar residues" evidence="1">
    <location>
        <begin position="88"/>
        <end position="112"/>
    </location>
</feature>
<gene>
    <name evidence="2" type="ORF">BCR43DRAFT_52263</name>
</gene>
<feature type="compositionally biased region" description="Polar residues" evidence="1">
    <location>
        <begin position="222"/>
        <end position="259"/>
    </location>
</feature>
<protein>
    <recommendedName>
        <fullName evidence="4">Zmiz1 N-terminal tetratricopeptide repeat domain-containing protein</fullName>
    </recommendedName>
</protein>
<accession>A0A1X2HVF7</accession>
<dbReference type="OrthoDB" id="2288730at2759"/>
<feature type="compositionally biased region" description="Polar residues" evidence="1">
    <location>
        <begin position="353"/>
        <end position="379"/>
    </location>
</feature>
<feature type="region of interest" description="Disordered" evidence="1">
    <location>
        <begin position="1"/>
        <end position="33"/>
    </location>
</feature>
<feature type="compositionally biased region" description="Low complexity" evidence="1">
    <location>
        <begin position="18"/>
        <end position="33"/>
    </location>
</feature>
<dbReference type="InParanoid" id="A0A1X2HVF7"/>
<feature type="region of interest" description="Disordered" evidence="1">
    <location>
        <begin position="222"/>
        <end position="267"/>
    </location>
</feature>
<evidence type="ECO:0000256" key="1">
    <source>
        <dbReference type="SAM" id="MobiDB-lite"/>
    </source>
</evidence>
<keyword evidence="3" id="KW-1185">Reference proteome</keyword>
<reference evidence="2 3" key="1">
    <citation type="submission" date="2016-07" db="EMBL/GenBank/DDBJ databases">
        <title>Pervasive Adenine N6-methylation of Active Genes in Fungi.</title>
        <authorList>
            <consortium name="DOE Joint Genome Institute"/>
            <person name="Mondo S.J."/>
            <person name="Dannebaum R.O."/>
            <person name="Kuo R.C."/>
            <person name="Labutti K."/>
            <person name="Haridas S."/>
            <person name="Kuo A."/>
            <person name="Salamov A."/>
            <person name="Ahrendt S.R."/>
            <person name="Lipzen A."/>
            <person name="Sullivan W."/>
            <person name="Andreopoulos W.B."/>
            <person name="Clum A."/>
            <person name="Lindquist E."/>
            <person name="Daum C."/>
            <person name="Ramamoorthy G.K."/>
            <person name="Gryganskyi A."/>
            <person name="Culley D."/>
            <person name="Magnuson J.K."/>
            <person name="James T.Y."/>
            <person name="O'Malley M.A."/>
            <person name="Stajich J.E."/>
            <person name="Spatafora J.W."/>
            <person name="Visel A."/>
            <person name="Grigoriev I.V."/>
        </authorList>
    </citation>
    <scope>NUCLEOTIDE SEQUENCE [LARGE SCALE GENOMIC DNA]</scope>
    <source>
        <strain evidence="2 3">NRRL 2496</strain>
    </source>
</reference>
<feature type="compositionally biased region" description="Low complexity" evidence="1">
    <location>
        <begin position="73"/>
        <end position="87"/>
    </location>
</feature>
<feature type="compositionally biased region" description="Polar residues" evidence="1">
    <location>
        <begin position="289"/>
        <end position="312"/>
    </location>
</feature>
<feature type="region of interest" description="Disordered" evidence="1">
    <location>
        <begin position="65"/>
        <end position="112"/>
    </location>
</feature>
<comment type="caution">
    <text evidence="2">The sequence shown here is derived from an EMBL/GenBank/DDBJ whole genome shotgun (WGS) entry which is preliminary data.</text>
</comment>
<organism evidence="2 3">
    <name type="scientific">Syncephalastrum racemosum</name>
    <name type="common">Filamentous fungus</name>
    <dbReference type="NCBI Taxonomy" id="13706"/>
    <lineage>
        <taxon>Eukaryota</taxon>
        <taxon>Fungi</taxon>
        <taxon>Fungi incertae sedis</taxon>
        <taxon>Mucoromycota</taxon>
        <taxon>Mucoromycotina</taxon>
        <taxon>Mucoromycetes</taxon>
        <taxon>Mucorales</taxon>
        <taxon>Syncephalastraceae</taxon>
        <taxon>Syncephalastrum</taxon>
    </lineage>
</organism>
<sequence length="444" mass="49732">MIPNQTHSPSIYRPHGPQSPQSPSVIHPQQQQQPQFHPFVANAFYAQLALQGLSPQSISVLNTTHSMQHVDQSRPQQQRNQYQNAQSISSPTTSPCRPATTTQAQGSPASVSSDEIYKKNNIRLQQLEADLNKFSSFGFACDELGEWVKDARAYNAANQDMLLRCAKVLAKNGCDYGPYSAITILDTMCTFKRYLPDPTVQAQIQELRDQFHMRVFNAPQRTQSPIFPGHSQQHQQKEQLSSPVQMNPTPPLSASSGIGSPSHVALHSPTASLPPIYSQAPSIAVPSYSPQLPSQTYRPNITGSINFSSGQVQQHQQHQQRQQHQQHQQHHQHQQNQLHQLQRHHQQLHQQLPHTPQNMSPSRPPHQSFQAVSQPQTPASAADAQRIVQRVILQATGQLSTTGSSSGQANFQSTSSYIAPRRWYLLLHRKMSLQLHSPPLYSRI</sequence>
<evidence type="ECO:0008006" key="4">
    <source>
        <dbReference type="Google" id="ProtNLM"/>
    </source>
</evidence>
<dbReference type="AlphaFoldDB" id="A0A1X2HVF7"/>
<dbReference type="STRING" id="13706.A0A1X2HVF7"/>
<dbReference type="Proteomes" id="UP000242180">
    <property type="component" value="Unassembled WGS sequence"/>
</dbReference>
<name>A0A1X2HVF7_SYNRA</name>
<feature type="region of interest" description="Disordered" evidence="1">
    <location>
        <begin position="289"/>
        <end position="383"/>
    </location>
</feature>
<dbReference type="EMBL" id="MCGN01000001">
    <property type="protein sequence ID" value="ORZ03474.1"/>
    <property type="molecule type" value="Genomic_DNA"/>
</dbReference>
<evidence type="ECO:0000313" key="3">
    <source>
        <dbReference type="Proteomes" id="UP000242180"/>
    </source>
</evidence>
<feature type="compositionally biased region" description="Low complexity" evidence="1">
    <location>
        <begin position="313"/>
        <end position="326"/>
    </location>
</feature>
<evidence type="ECO:0000313" key="2">
    <source>
        <dbReference type="EMBL" id="ORZ03474.1"/>
    </source>
</evidence>